<organism evidence="9 10">
    <name type="scientific">Nocardioides donggukensis</name>
    <dbReference type="NCBI Taxonomy" id="2774019"/>
    <lineage>
        <taxon>Bacteria</taxon>
        <taxon>Bacillati</taxon>
        <taxon>Actinomycetota</taxon>
        <taxon>Actinomycetes</taxon>
        <taxon>Propionibacteriales</taxon>
        <taxon>Nocardioidaceae</taxon>
        <taxon>Nocardioides</taxon>
    </lineage>
</organism>
<gene>
    <name evidence="9" type="ORF">IE331_15700</name>
</gene>
<feature type="transmembrane region" description="Helical" evidence="7">
    <location>
        <begin position="44"/>
        <end position="61"/>
    </location>
</feature>
<dbReference type="Gene3D" id="3.30.240.20">
    <property type="entry name" value="bsu07140 like domains"/>
    <property type="match status" value="1"/>
</dbReference>
<feature type="transmembrane region" description="Helical" evidence="7">
    <location>
        <begin position="12"/>
        <end position="32"/>
    </location>
</feature>
<keyword evidence="5 7" id="KW-1133">Transmembrane helix</keyword>
<dbReference type="EMBL" id="JACYXZ010000005">
    <property type="protein sequence ID" value="MBD8871070.1"/>
    <property type="molecule type" value="Genomic_DNA"/>
</dbReference>
<comment type="caution">
    <text evidence="9">The sequence shown here is derived from an EMBL/GenBank/DDBJ whole genome shotgun (WGS) entry which is preliminary data.</text>
</comment>
<feature type="domain" description="YetF C-terminal" evidence="8">
    <location>
        <begin position="90"/>
        <end position="158"/>
    </location>
</feature>
<proteinExistence type="inferred from homology"/>
<comment type="subcellular location">
    <subcellularLocation>
        <location evidence="1">Cell membrane</location>
        <topology evidence="1">Multi-pass membrane protein</topology>
    </subcellularLocation>
</comment>
<dbReference type="PANTHER" id="PTHR34582:SF6">
    <property type="entry name" value="UPF0702 TRANSMEMBRANE PROTEIN YCAP"/>
    <property type="match status" value="1"/>
</dbReference>
<protein>
    <submittedName>
        <fullName evidence="9">DUF421 domain-containing protein</fullName>
    </submittedName>
</protein>
<dbReference type="Proteomes" id="UP000616839">
    <property type="component" value="Unassembled WGS sequence"/>
</dbReference>
<evidence type="ECO:0000256" key="5">
    <source>
        <dbReference type="ARBA" id="ARBA00022989"/>
    </source>
</evidence>
<dbReference type="InterPro" id="IPR023090">
    <property type="entry name" value="UPF0702_alpha/beta_dom_sf"/>
</dbReference>
<evidence type="ECO:0000256" key="7">
    <source>
        <dbReference type="SAM" id="Phobius"/>
    </source>
</evidence>
<accession>A0A927K8D3</accession>
<keyword evidence="6 7" id="KW-0472">Membrane</keyword>
<evidence type="ECO:0000256" key="3">
    <source>
        <dbReference type="ARBA" id="ARBA00022475"/>
    </source>
</evidence>
<dbReference type="GO" id="GO:0005886">
    <property type="term" value="C:plasma membrane"/>
    <property type="evidence" value="ECO:0007669"/>
    <property type="project" value="UniProtKB-SubCell"/>
</dbReference>
<dbReference type="RefSeq" id="WP_192144410.1">
    <property type="nucleotide sequence ID" value="NZ_JACYXZ010000005.1"/>
</dbReference>
<dbReference type="Pfam" id="PF04239">
    <property type="entry name" value="DUF421"/>
    <property type="match status" value="1"/>
</dbReference>
<dbReference type="PANTHER" id="PTHR34582">
    <property type="entry name" value="UPF0702 TRANSMEMBRANE PROTEIN YCAP"/>
    <property type="match status" value="1"/>
</dbReference>
<evidence type="ECO:0000256" key="1">
    <source>
        <dbReference type="ARBA" id="ARBA00004651"/>
    </source>
</evidence>
<feature type="transmembrane region" description="Helical" evidence="7">
    <location>
        <begin position="67"/>
        <end position="87"/>
    </location>
</feature>
<keyword evidence="4 7" id="KW-0812">Transmembrane</keyword>
<sequence>MSEQFTISPLTAVTVVVTTVCIYLTFIVLVRLLGSRSLTVMSSFDFACVVAFGAVLGRTALLAEPTLAIGVVALTTFFGMQGLLGLVSQHRRLDRLVNRAPLLLVRDGGLLHANMRRAHVAEDEVRQAVRRAGLHTLRDVGYAVLERNGTVSVIRAGARVDPWLLADVGTAAGR</sequence>
<evidence type="ECO:0000256" key="4">
    <source>
        <dbReference type="ARBA" id="ARBA00022692"/>
    </source>
</evidence>
<evidence type="ECO:0000313" key="10">
    <source>
        <dbReference type="Proteomes" id="UP000616839"/>
    </source>
</evidence>
<comment type="similarity">
    <text evidence="2">Belongs to the UPF0702 family.</text>
</comment>
<keyword evidence="3" id="KW-1003">Cell membrane</keyword>
<dbReference type="InterPro" id="IPR007353">
    <property type="entry name" value="DUF421"/>
</dbReference>
<evidence type="ECO:0000313" key="9">
    <source>
        <dbReference type="EMBL" id="MBD8871070.1"/>
    </source>
</evidence>
<evidence type="ECO:0000259" key="8">
    <source>
        <dbReference type="Pfam" id="PF04239"/>
    </source>
</evidence>
<reference evidence="9" key="1">
    <citation type="submission" date="2020-09" db="EMBL/GenBank/DDBJ databases">
        <title>Nocardioides sp. strain MJB4 16S ribosomal RNA gene Genome sequencing and assembly.</title>
        <authorList>
            <person name="Kim I."/>
        </authorList>
    </citation>
    <scope>NUCLEOTIDE SEQUENCE</scope>
    <source>
        <strain evidence="9">MJB4</strain>
    </source>
</reference>
<name>A0A927K8D3_9ACTN</name>
<evidence type="ECO:0000256" key="2">
    <source>
        <dbReference type="ARBA" id="ARBA00006448"/>
    </source>
</evidence>
<evidence type="ECO:0000256" key="6">
    <source>
        <dbReference type="ARBA" id="ARBA00023136"/>
    </source>
</evidence>
<dbReference type="AlphaFoldDB" id="A0A927K8D3"/>
<keyword evidence="10" id="KW-1185">Reference proteome</keyword>